<comment type="caution">
    <text evidence="2">The sequence shown here is derived from an EMBL/GenBank/DDBJ whole genome shotgun (WGS) entry which is preliminary data.</text>
</comment>
<gene>
    <name evidence="2" type="primary">AVEN_213416_1</name>
    <name evidence="2" type="ORF">TNCT_165171</name>
</gene>
<dbReference type="Proteomes" id="UP000887116">
    <property type="component" value="Unassembled WGS sequence"/>
</dbReference>
<feature type="transmembrane region" description="Helical" evidence="1">
    <location>
        <begin position="239"/>
        <end position="259"/>
    </location>
</feature>
<protein>
    <submittedName>
        <fullName evidence="2">Uncharacterized protein</fullName>
    </submittedName>
</protein>
<keyword evidence="1" id="KW-1133">Transmembrane helix</keyword>
<sequence>MLSPNINKRKTNVTVMVILILPFMYSVISVLVCNITNESLFFAYGYELKSLTKQASIICIKKFLTNLVHTKFPSLVFVLLCYLCLHFSSCFNCLTQRVFNYSPEKFGPSQQVDILRQKAKIDDIFENLQDVFSQPSVFVTITHLLTCCSLLGMSMVGGSFSKTNAVKAVFYSVPNFVSLIALLWIAGGLTEEQNKLKSAFDKRAHSRFLIIFPSEEQQCKREILDRTAFVLNGGNTFSYTRNSILALFGTLLTYSLLIYKS</sequence>
<keyword evidence="3" id="KW-1185">Reference proteome</keyword>
<evidence type="ECO:0000313" key="3">
    <source>
        <dbReference type="Proteomes" id="UP000887116"/>
    </source>
</evidence>
<feature type="transmembrane region" description="Helical" evidence="1">
    <location>
        <begin position="168"/>
        <end position="187"/>
    </location>
</feature>
<dbReference type="EMBL" id="BMAO01037760">
    <property type="protein sequence ID" value="GFR19955.1"/>
    <property type="molecule type" value="Genomic_DNA"/>
</dbReference>
<dbReference type="OrthoDB" id="6428147at2759"/>
<proteinExistence type="predicted"/>
<dbReference type="AlphaFoldDB" id="A0A8X6HDF2"/>
<evidence type="ECO:0000313" key="2">
    <source>
        <dbReference type="EMBL" id="GFR19955.1"/>
    </source>
</evidence>
<name>A0A8X6HDF2_TRICU</name>
<feature type="transmembrane region" description="Helical" evidence="1">
    <location>
        <begin position="12"/>
        <end position="32"/>
    </location>
</feature>
<keyword evidence="1" id="KW-0472">Membrane</keyword>
<accession>A0A8X6HDF2</accession>
<organism evidence="2 3">
    <name type="scientific">Trichonephila clavata</name>
    <name type="common">Joro spider</name>
    <name type="synonym">Nephila clavata</name>
    <dbReference type="NCBI Taxonomy" id="2740835"/>
    <lineage>
        <taxon>Eukaryota</taxon>
        <taxon>Metazoa</taxon>
        <taxon>Ecdysozoa</taxon>
        <taxon>Arthropoda</taxon>
        <taxon>Chelicerata</taxon>
        <taxon>Arachnida</taxon>
        <taxon>Araneae</taxon>
        <taxon>Araneomorphae</taxon>
        <taxon>Entelegynae</taxon>
        <taxon>Araneoidea</taxon>
        <taxon>Nephilidae</taxon>
        <taxon>Trichonephila</taxon>
    </lineage>
</organism>
<keyword evidence="1" id="KW-0812">Transmembrane</keyword>
<reference evidence="2" key="1">
    <citation type="submission" date="2020-07" db="EMBL/GenBank/DDBJ databases">
        <title>Multicomponent nature underlies the extraordinary mechanical properties of spider dragline silk.</title>
        <authorList>
            <person name="Kono N."/>
            <person name="Nakamura H."/>
            <person name="Mori M."/>
            <person name="Yoshida Y."/>
            <person name="Ohtoshi R."/>
            <person name="Malay A.D."/>
            <person name="Moran D.A.P."/>
            <person name="Tomita M."/>
            <person name="Numata K."/>
            <person name="Arakawa K."/>
        </authorList>
    </citation>
    <scope>NUCLEOTIDE SEQUENCE</scope>
</reference>
<evidence type="ECO:0000256" key="1">
    <source>
        <dbReference type="SAM" id="Phobius"/>
    </source>
</evidence>